<dbReference type="Proteomes" id="UP000184120">
    <property type="component" value="Unassembled WGS sequence"/>
</dbReference>
<dbReference type="STRING" id="1434701.SAMN05443634_10159"/>
<evidence type="ECO:0000313" key="3">
    <source>
        <dbReference type="EMBL" id="GGF06694.1"/>
    </source>
</evidence>
<dbReference type="Pfam" id="PF13568">
    <property type="entry name" value="OMP_b-brl_2"/>
    <property type="match status" value="1"/>
</dbReference>
<dbReference type="AlphaFoldDB" id="A0A1M6SNL5"/>
<reference evidence="4" key="2">
    <citation type="submission" date="2016-11" db="EMBL/GenBank/DDBJ databases">
        <authorList>
            <person name="Jaros S."/>
            <person name="Januszkiewicz K."/>
            <person name="Wedrychowicz H."/>
        </authorList>
    </citation>
    <scope>NUCLEOTIDE SEQUENCE [LARGE SCALE GENOMIC DNA]</scope>
    <source>
        <strain evidence="4">DSM 27989</strain>
    </source>
</reference>
<evidence type="ECO:0000313" key="5">
    <source>
        <dbReference type="Proteomes" id="UP000184120"/>
    </source>
</evidence>
<reference evidence="3" key="1">
    <citation type="journal article" date="2014" name="Int. J. Syst. Evol. Microbiol.">
        <title>Complete genome of a new Firmicutes species belonging to the dominant human colonic microbiota ('Ruminococcus bicirculans') reveals two chromosomes and a selective capacity to utilize plant glucans.</title>
        <authorList>
            <consortium name="NISC Comparative Sequencing Program"/>
            <person name="Wegmann U."/>
            <person name="Louis P."/>
            <person name="Goesmann A."/>
            <person name="Henrissat B."/>
            <person name="Duncan S.H."/>
            <person name="Flint H.J."/>
        </authorList>
    </citation>
    <scope>NUCLEOTIDE SEQUENCE</scope>
    <source>
        <strain evidence="3">CGMCC 1.12707</strain>
    </source>
</reference>
<evidence type="ECO:0000259" key="2">
    <source>
        <dbReference type="Pfam" id="PF13568"/>
    </source>
</evidence>
<keyword evidence="1" id="KW-0732">Signal</keyword>
<evidence type="ECO:0000313" key="4">
    <source>
        <dbReference type="EMBL" id="SHK46285.1"/>
    </source>
</evidence>
<organism evidence="4 5">
    <name type="scientific">Chishuiella changwenlii</name>
    <dbReference type="NCBI Taxonomy" id="1434701"/>
    <lineage>
        <taxon>Bacteria</taxon>
        <taxon>Pseudomonadati</taxon>
        <taxon>Bacteroidota</taxon>
        <taxon>Flavobacteriia</taxon>
        <taxon>Flavobacteriales</taxon>
        <taxon>Weeksellaceae</taxon>
        <taxon>Chishuiella</taxon>
    </lineage>
</organism>
<keyword evidence="6" id="KW-1185">Reference proteome</keyword>
<reference evidence="5" key="3">
    <citation type="submission" date="2016-11" db="EMBL/GenBank/DDBJ databases">
        <authorList>
            <person name="Varghese N."/>
            <person name="Submissions S."/>
        </authorList>
    </citation>
    <scope>NUCLEOTIDE SEQUENCE [LARGE SCALE GENOMIC DNA]</scope>
    <source>
        <strain evidence="5">DSM 27989</strain>
    </source>
</reference>
<protein>
    <submittedName>
        <fullName evidence="4">Outer membrane protein beta-barrel domain-containing protein</fullName>
    </submittedName>
</protein>
<dbReference type="SUPFAM" id="SSF56925">
    <property type="entry name" value="OMPA-like"/>
    <property type="match status" value="1"/>
</dbReference>
<reference evidence="6" key="4">
    <citation type="journal article" date="2019" name="Int. J. Syst. Evol. Microbiol.">
        <title>The Global Catalogue of Microorganisms (GCM) 10K type strain sequencing project: providing services to taxonomists for standard genome sequencing and annotation.</title>
        <authorList>
            <consortium name="The Broad Institute Genomics Platform"/>
            <consortium name="The Broad Institute Genome Sequencing Center for Infectious Disease"/>
            <person name="Wu L."/>
            <person name="Ma J."/>
        </authorList>
    </citation>
    <scope>NUCLEOTIDE SEQUENCE [LARGE SCALE GENOMIC DNA]</scope>
    <source>
        <strain evidence="6">CGMCC 1.12707</strain>
    </source>
</reference>
<proteinExistence type="predicted"/>
<dbReference type="RefSeq" id="WP_072928758.1">
    <property type="nucleotide sequence ID" value="NZ_BMFL01000018.1"/>
</dbReference>
<dbReference type="EMBL" id="FRBH01000001">
    <property type="protein sequence ID" value="SHK46285.1"/>
    <property type="molecule type" value="Genomic_DNA"/>
</dbReference>
<dbReference type="OrthoDB" id="947434at2"/>
<dbReference type="EMBL" id="BMFL01000018">
    <property type="protein sequence ID" value="GGF06694.1"/>
    <property type="molecule type" value="Genomic_DNA"/>
</dbReference>
<reference evidence="3" key="5">
    <citation type="submission" date="2024-05" db="EMBL/GenBank/DDBJ databases">
        <authorList>
            <person name="Sun Q."/>
            <person name="Zhou Y."/>
        </authorList>
    </citation>
    <scope>NUCLEOTIDE SEQUENCE</scope>
    <source>
        <strain evidence="3">CGMCC 1.12707</strain>
    </source>
</reference>
<name>A0A1M6SNL5_9FLAO</name>
<dbReference type="InterPro" id="IPR025665">
    <property type="entry name" value="Beta-barrel_OMP_2"/>
</dbReference>
<evidence type="ECO:0000313" key="6">
    <source>
        <dbReference type="Proteomes" id="UP000650994"/>
    </source>
</evidence>
<evidence type="ECO:0000256" key="1">
    <source>
        <dbReference type="SAM" id="SignalP"/>
    </source>
</evidence>
<gene>
    <name evidence="3" type="ORF">GCM10010984_24960</name>
    <name evidence="4" type="ORF">SAMN05443634_10159</name>
</gene>
<feature type="chain" id="PRO_5012093436" evidence="1">
    <location>
        <begin position="19"/>
        <end position="218"/>
    </location>
</feature>
<dbReference type="InterPro" id="IPR011250">
    <property type="entry name" value="OMP/PagP_B-barrel"/>
</dbReference>
<feature type="domain" description="Outer membrane protein beta-barrel" evidence="2">
    <location>
        <begin position="23"/>
        <end position="184"/>
    </location>
</feature>
<feature type="signal peptide" evidence="1">
    <location>
        <begin position="1"/>
        <end position="18"/>
    </location>
</feature>
<accession>A0A1M6SNL5</accession>
<sequence>MKKIIFIITIFLCNILNAQVEFSNTRFGIIAGPNVSAVTNAHNPSSRRTAFMAGAFAEVPIDFYRCRCEYNQLYIQAELLYVASGENGSKYDEKRKYHADYLSIPIFLKGYLTKTASSFYGYGGPRFGFLVNQNVVNPPPGREYYAGDEGKAATFDFALAGGIGYSFNRKFEVSVRYEFGLSNAYPKLDIDYEISGDPDALKRKSQQIVSLGISYTFD</sequence>
<dbReference type="Proteomes" id="UP000650994">
    <property type="component" value="Unassembled WGS sequence"/>
</dbReference>